<evidence type="ECO:0000256" key="1">
    <source>
        <dbReference type="ARBA" id="ARBA00010272"/>
    </source>
</evidence>
<gene>
    <name evidence="3" type="ORF">SAMN06265340_103181</name>
</gene>
<dbReference type="PANTHER" id="PTHR33777:SF1">
    <property type="entry name" value="UPF0045 PROTEIN ECM15"/>
    <property type="match status" value="1"/>
</dbReference>
<accession>A0A238YI69</accession>
<dbReference type="EMBL" id="FZOB01000003">
    <property type="protein sequence ID" value="SNR70895.1"/>
    <property type="molecule type" value="Genomic_DNA"/>
</dbReference>
<evidence type="ECO:0000259" key="2">
    <source>
        <dbReference type="Pfam" id="PF01910"/>
    </source>
</evidence>
<name>A0A238YI69_9BACT</name>
<reference evidence="4" key="1">
    <citation type="submission" date="2017-06" db="EMBL/GenBank/DDBJ databases">
        <authorList>
            <person name="Varghese N."/>
            <person name="Submissions S."/>
        </authorList>
    </citation>
    <scope>NUCLEOTIDE SEQUENCE [LARGE SCALE GENOMIC DNA]</scope>
    <source>
        <strain evidence="4">DSM 15668</strain>
    </source>
</reference>
<dbReference type="Gene3D" id="3.30.70.930">
    <property type="match status" value="1"/>
</dbReference>
<dbReference type="RefSeq" id="WP_089322720.1">
    <property type="nucleotide sequence ID" value="NZ_FZOB01000003.1"/>
</dbReference>
<keyword evidence="4" id="KW-1185">Reference proteome</keyword>
<dbReference type="GO" id="GO:0005829">
    <property type="term" value="C:cytosol"/>
    <property type="evidence" value="ECO:0007669"/>
    <property type="project" value="TreeGrafter"/>
</dbReference>
<sequence>MSVLVEFAMFPTDKGESVSKYVSRIIKMIDESGVEYKLTPMGTVFETETMDEALEILKKAYQQLEPDCNRVYSTVKFDIRKGRSNRLIQKIKSVEEKIGKEVKK</sequence>
<dbReference type="InterPro" id="IPR002767">
    <property type="entry name" value="Thiamine_BP"/>
</dbReference>
<dbReference type="SUPFAM" id="SSF89957">
    <property type="entry name" value="MTH1187/YkoF-like"/>
    <property type="match status" value="1"/>
</dbReference>
<dbReference type="OrthoDB" id="5886358at2"/>
<dbReference type="InterPro" id="IPR029756">
    <property type="entry name" value="MTH1187/YkoF-like"/>
</dbReference>
<dbReference type="AlphaFoldDB" id="A0A238YI69"/>
<comment type="similarity">
    <text evidence="1">Belongs to the UPF0045 family.</text>
</comment>
<proteinExistence type="inferred from homology"/>
<evidence type="ECO:0000313" key="4">
    <source>
        <dbReference type="Proteomes" id="UP000198405"/>
    </source>
</evidence>
<dbReference type="InterPro" id="IPR051614">
    <property type="entry name" value="UPF0045_domain"/>
</dbReference>
<dbReference type="PANTHER" id="PTHR33777">
    <property type="entry name" value="UPF0045 PROTEIN ECM15"/>
    <property type="match status" value="1"/>
</dbReference>
<feature type="domain" description="Thiamine-binding protein" evidence="2">
    <location>
        <begin position="5"/>
        <end position="95"/>
    </location>
</feature>
<dbReference type="NCBIfam" id="TIGR00106">
    <property type="entry name" value="MTH1187 family thiamine-binding protein"/>
    <property type="match status" value="1"/>
</dbReference>
<protein>
    <submittedName>
        <fullName evidence="3">Uncharacterized protein, MTH1187 family</fullName>
    </submittedName>
</protein>
<evidence type="ECO:0000313" key="3">
    <source>
        <dbReference type="EMBL" id="SNR70895.1"/>
    </source>
</evidence>
<dbReference type="Proteomes" id="UP000198405">
    <property type="component" value="Unassembled WGS sequence"/>
</dbReference>
<organism evidence="3 4">
    <name type="scientific">Desulfurobacterium atlanticum</name>
    <dbReference type="NCBI Taxonomy" id="240169"/>
    <lineage>
        <taxon>Bacteria</taxon>
        <taxon>Pseudomonadati</taxon>
        <taxon>Aquificota</taxon>
        <taxon>Aquificia</taxon>
        <taxon>Desulfurobacteriales</taxon>
        <taxon>Desulfurobacteriaceae</taxon>
        <taxon>Desulfurobacterium</taxon>
    </lineage>
</organism>
<dbReference type="Pfam" id="PF01910">
    <property type="entry name" value="Thiamine_BP"/>
    <property type="match status" value="1"/>
</dbReference>